<dbReference type="Pfam" id="PF01225">
    <property type="entry name" value="Mur_ligase"/>
    <property type="match status" value="1"/>
</dbReference>
<evidence type="ECO:0000313" key="3">
    <source>
        <dbReference type="EMBL" id="KKS99221.1"/>
    </source>
</evidence>
<protein>
    <submittedName>
        <fullName evidence="3">UDP-N-acetylmuramate-L-alanine ligase</fullName>
    </submittedName>
</protein>
<dbReference type="PATRIC" id="fig|1618738.3.peg.768"/>
<dbReference type="GO" id="GO:0016881">
    <property type="term" value="F:acid-amino acid ligase activity"/>
    <property type="evidence" value="ECO:0007669"/>
    <property type="project" value="InterPro"/>
</dbReference>
<evidence type="ECO:0000256" key="1">
    <source>
        <dbReference type="SAM" id="Phobius"/>
    </source>
</evidence>
<reference evidence="3 4" key="1">
    <citation type="journal article" date="2015" name="Nature">
        <title>rRNA introns, odd ribosomes, and small enigmatic genomes across a large radiation of phyla.</title>
        <authorList>
            <person name="Brown C.T."/>
            <person name="Hug L.A."/>
            <person name="Thomas B.C."/>
            <person name="Sharon I."/>
            <person name="Castelle C.J."/>
            <person name="Singh A."/>
            <person name="Wilkins M.J."/>
            <person name="Williams K.H."/>
            <person name="Banfield J.F."/>
        </authorList>
    </citation>
    <scope>NUCLEOTIDE SEQUENCE [LARGE SCALE GENOMIC DNA]</scope>
</reference>
<accession>A0A0G1FW57</accession>
<gene>
    <name evidence="3" type="ORF">UV76_C0023G0007</name>
</gene>
<name>A0A0G1FW57_9BACT</name>
<dbReference type="PANTHER" id="PTHR43445:SF3">
    <property type="entry name" value="UDP-N-ACETYLMURAMATE--L-ALANINE LIGASE"/>
    <property type="match status" value="1"/>
</dbReference>
<dbReference type="STRING" id="1618738.UV76_C0023G0007"/>
<dbReference type="PANTHER" id="PTHR43445">
    <property type="entry name" value="UDP-N-ACETYLMURAMATE--L-ALANINE LIGASE-RELATED"/>
    <property type="match status" value="1"/>
</dbReference>
<dbReference type="AlphaFoldDB" id="A0A0G1FW57"/>
<sequence>MNLDLSKINTSEILSARKIFFIGIGGIGISALAKMAISKGIEVSGVNDEESSKTLEPLRELGVEIIMSRGILDSLPEADLYVYSDAWLIPSDCYCRHPWQNHNHGNGRRYFNGS</sequence>
<dbReference type="SUPFAM" id="SSF51984">
    <property type="entry name" value="MurCD N-terminal domain"/>
    <property type="match status" value="1"/>
</dbReference>
<proteinExistence type="predicted"/>
<organism evidence="3 4">
    <name type="scientific">Candidatus Nomurabacteria bacterium GW2011_GWA2_43_15</name>
    <dbReference type="NCBI Taxonomy" id="1618738"/>
    <lineage>
        <taxon>Bacteria</taxon>
        <taxon>Candidatus Nomuraibacteriota</taxon>
    </lineage>
</organism>
<keyword evidence="1" id="KW-0472">Membrane</keyword>
<dbReference type="Gene3D" id="3.40.50.720">
    <property type="entry name" value="NAD(P)-binding Rossmann-like Domain"/>
    <property type="match status" value="1"/>
</dbReference>
<keyword evidence="3" id="KW-0436">Ligase</keyword>
<comment type="caution">
    <text evidence="3">The sequence shown here is derived from an EMBL/GenBank/DDBJ whole genome shotgun (WGS) entry which is preliminary data.</text>
</comment>
<feature type="transmembrane region" description="Helical" evidence="1">
    <location>
        <begin position="20"/>
        <end position="37"/>
    </location>
</feature>
<dbReference type="InterPro" id="IPR050061">
    <property type="entry name" value="MurCDEF_pg_biosynth"/>
</dbReference>
<evidence type="ECO:0000259" key="2">
    <source>
        <dbReference type="Pfam" id="PF01225"/>
    </source>
</evidence>
<keyword evidence="1" id="KW-1133">Transmembrane helix</keyword>
<dbReference type="InterPro" id="IPR000713">
    <property type="entry name" value="Mur_ligase_N"/>
</dbReference>
<evidence type="ECO:0000313" key="4">
    <source>
        <dbReference type="Proteomes" id="UP000034646"/>
    </source>
</evidence>
<feature type="domain" description="Mur ligase N-terminal catalytic" evidence="2">
    <location>
        <begin position="19"/>
        <end position="68"/>
    </location>
</feature>
<dbReference type="Proteomes" id="UP000034646">
    <property type="component" value="Unassembled WGS sequence"/>
</dbReference>
<dbReference type="EMBL" id="LCFS01000023">
    <property type="protein sequence ID" value="KKS99221.1"/>
    <property type="molecule type" value="Genomic_DNA"/>
</dbReference>
<keyword evidence="1" id="KW-0812">Transmembrane</keyword>